<evidence type="ECO:0000313" key="2">
    <source>
        <dbReference type="EMBL" id="THH04364.1"/>
    </source>
</evidence>
<keyword evidence="1" id="KW-0812">Transmembrane</keyword>
<dbReference type="EMBL" id="SGPK01000351">
    <property type="protein sequence ID" value="THH04364.1"/>
    <property type="molecule type" value="Genomic_DNA"/>
</dbReference>
<dbReference type="AlphaFoldDB" id="A0A4S4KZN3"/>
<sequence length="196" mass="22055">MTLLLVDYILYIRTIAFYSQNKKLVVILGIAFAFEAILMLVSSIYSLIYEKIDYFGLAEGLTMCGLQRDVPKIWPNLFWTAPLAFESVLMILALYKAAEFWKTKKGFSEFDLVKVLIQEQVIYFLLVIACSATKITALTISTNLLSATVLFEVLGSANLLCVLGSWLLVHLKEAVERDTNGGQSYRLDAVSDIIFE</sequence>
<keyword evidence="3" id="KW-1185">Reference proteome</keyword>
<feature type="transmembrane region" description="Helical" evidence="1">
    <location>
        <begin position="147"/>
        <end position="169"/>
    </location>
</feature>
<evidence type="ECO:0000256" key="1">
    <source>
        <dbReference type="SAM" id="Phobius"/>
    </source>
</evidence>
<comment type="caution">
    <text evidence="2">The sequence shown here is derived from an EMBL/GenBank/DDBJ whole genome shotgun (WGS) entry which is preliminary data.</text>
</comment>
<keyword evidence="1" id="KW-1133">Transmembrane helix</keyword>
<evidence type="ECO:0000313" key="3">
    <source>
        <dbReference type="Proteomes" id="UP000308199"/>
    </source>
</evidence>
<organism evidence="2 3">
    <name type="scientific">Phellinidium pouzarii</name>
    <dbReference type="NCBI Taxonomy" id="167371"/>
    <lineage>
        <taxon>Eukaryota</taxon>
        <taxon>Fungi</taxon>
        <taxon>Dikarya</taxon>
        <taxon>Basidiomycota</taxon>
        <taxon>Agaricomycotina</taxon>
        <taxon>Agaricomycetes</taxon>
        <taxon>Hymenochaetales</taxon>
        <taxon>Hymenochaetaceae</taxon>
        <taxon>Phellinidium</taxon>
    </lineage>
</organism>
<feature type="transmembrane region" description="Helical" evidence="1">
    <location>
        <begin position="121"/>
        <end position="141"/>
    </location>
</feature>
<feature type="transmembrane region" description="Helical" evidence="1">
    <location>
        <begin position="77"/>
        <end position="95"/>
    </location>
</feature>
<dbReference type="Proteomes" id="UP000308199">
    <property type="component" value="Unassembled WGS sequence"/>
</dbReference>
<name>A0A4S4KZN3_9AGAM</name>
<keyword evidence="1" id="KW-0472">Membrane</keyword>
<accession>A0A4S4KZN3</accession>
<feature type="transmembrane region" description="Helical" evidence="1">
    <location>
        <begin position="24"/>
        <end position="48"/>
    </location>
</feature>
<proteinExistence type="predicted"/>
<protein>
    <submittedName>
        <fullName evidence="2">Uncharacterized protein</fullName>
    </submittedName>
</protein>
<reference evidence="2 3" key="1">
    <citation type="submission" date="2019-02" db="EMBL/GenBank/DDBJ databases">
        <title>Genome sequencing of the rare red list fungi Phellinidium pouzarii.</title>
        <authorList>
            <person name="Buettner E."/>
            <person name="Kellner H."/>
        </authorList>
    </citation>
    <scope>NUCLEOTIDE SEQUENCE [LARGE SCALE GENOMIC DNA]</scope>
    <source>
        <strain evidence="2 3">DSM 108285</strain>
    </source>
</reference>
<dbReference type="OrthoDB" id="3349377at2759"/>
<gene>
    <name evidence="2" type="ORF">EW145_g5573</name>
</gene>